<dbReference type="PROSITE" id="PS51425">
    <property type="entry name" value="SCD"/>
    <property type="match status" value="1"/>
</dbReference>
<dbReference type="Pfam" id="PF21581">
    <property type="entry name" value="SCD"/>
    <property type="match status" value="1"/>
</dbReference>
<accession>A0A9P9YML0</accession>
<dbReference type="OrthoDB" id="498590at2759"/>
<keyword evidence="5" id="KW-1185">Reference proteome</keyword>
<dbReference type="SUPFAM" id="SSF48371">
    <property type="entry name" value="ARM repeat"/>
    <property type="match status" value="1"/>
</dbReference>
<dbReference type="InterPro" id="IPR013721">
    <property type="entry name" value="STAG"/>
</dbReference>
<sequence>MSNLSTEMDLSDSKVAEQQTSFQKEEPSGENPEPAPPKTLLQCVLDNNQHHEKLISRWVIFYMETPTAALLELMQFVVEASGSHYQIPKDSPMPFSYKDILMASTAKFQSVSMYYPLVMKKAKSFASNVIGFLEALLKTLGATPIILDNMFLGEFTGFLIACSESTIRPFRHTSTLIGLKIMTILSELNSVESGSLGTLWMRMFNCLFLDRCQDVVNDIRLLCLHELGEWFSRYPNCHLHPHRLRFFFEALQDCSVEVKQCCLENISQLSLNEDLRPMCLELGGEFSEQLRTIAVDRENPMGVQSLRILTDCYEFSPEILNDADFRMLEQLMLASNRGLAQAAAKLFIMRRMGTEGDCFSRKIRPLLEFFVDESQHEHAAYLVDSLFEDCETVLNWEPMIEMLIQDQDPNLTEVESSALIEILSRGAKQAITGEIPPGRYTEDLKRDPMPGAQEKATRLLAPVFPDLLEKYDKRSEDLENLLELPQLFSLEYYQQDDKLGELHKLMDQIATIIFVHIENRVLRTAAHTLEVLHEMPSTRAHIKELLNNAVTNYRIALRSWQASYGMSNSSSLSPSSFSSSSSKKSPQSRARRLLTTLRLVSALYGRFNLSDWKLTESVLSSLKRVIREQERPGKDALPTEAVGLYLEVAYFSLNWDLKSFREEATDNQRMEETAASLKKHLEDFLFVTFDQVVSECNLPIAYNSFSFICDLFVLYGDQLRESTNLWVRSIMYQPSLNEIELLEGSVLRIILNCSPLEIMKENNFDQLQDMRRLVASYCKLVVFNVFPVMRASKVFQYYEKYNAPFGDIMRSSMELALNNNSINFGMTVLHTCLLPYEKIMKDNNGEILRSFRSTEFSQLISLAKRLAETFNSNLVEKRHGVIALHTAGIMYVLESVHDEPATDAPKNLLFLRVIQEFVPQVLAQDRITLLKMLQPIEQPTLPSCRSEEWQPLKGYLSALNQSSKPTRRRESSVSA</sequence>
<dbReference type="InterPro" id="IPR056396">
    <property type="entry name" value="HEAT_SCC3-SA"/>
</dbReference>
<feature type="region of interest" description="Disordered" evidence="2">
    <location>
        <begin position="1"/>
        <end position="39"/>
    </location>
</feature>
<organism evidence="4 5">
    <name type="scientific">Drosophila gunungcola</name>
    <name type="common">fruit fly</name>
    <dbReference type="NCBI Taxonomy" id="103775"/>
    <lineage>
        <taxon>Eukaryota</taxon>
        <taxon>Metazoa</taxon>
        <taxon>Ecdysozoa</taxon>
        <taxon>Arthropoda</taxon>
        <taxon>Hexapoda</taxon>
        <taxon>Insecta</taxon>
        <taxon>Pterygota</taxon>
        <taxon>Neoptera</taxon>
        <taxon>Endopterygota</taxon>
        <taxon>Diptera</taxon>
        <taxon>Brachycera</taxon>
        <taxon>Muscomorpha</taxon>
        <taxon>Ephydroidea</taxon>
        <taxon>Drosophilidae</taxon>
        <taxon>Drosophila</taxon>
        <taxon>Sophophora</taxon>
    </lineage>
</organism>
<dbReference type="GO" id="GO:0000785">
    <property type="term" value="C:chromatin"/>
    <property type="evidence" value="ECO:0007669"/>
    <property type="project" value="TreeGrafter"/>
</dbReference>
<dbReference type="GO" id="GO:0008278">
    <property type="term" value="C:cohesin complex"/>
    <property type="evidence" value="ECO:0007669"/>
    <property type="project" value="TreeGrafter"/>
</dbReference>
<comment type="caution">
    <text evidence="4">The sequence shown here is derived from an EMBL/GenBank/DDBJ whole genome shotgun (WGS) entry which is preliminary data.</text>
</comment>
<dbReference type="AlphaFoldDB" id="A0A9P9YML0"/>
<comment type="similarity">
    <text evidence="1">Belongs to the SCC3 family.</text>
</comment>
<proteinExistence type="inferred from homology"/>
<dbReference type="GO" id="GO:0003682">
    <property type="term" value="F:chromatin binding"/>
    <property type="evidence" value="ECO:0007669"/>
    <property type="project" value="TreeGrafter"/>
</dbReference>
<name>A0A9P9YML0_9MUSC</name>
<dbReference type="Proteomes" id="UP001059596">
    <property type="component" value="Unassembled WGS sequence"/>
</dbReference>
<dbReference type="GO" id="GO:0007062">
    <property type="term" value="P:sister chromatid cohesion"/>
    <property type="evidence" value="ECO:0007669"/>
    <property type="project" value="UniProtKB-ARBA"/>
</dbReference>
<evidence type="ECO:0000256" key="2">
    <source>
        <dbReference type="SAM" id="MobiDB-lite"/>
    </source>
</evidence>
<evidence type="ECO:0000313" key="4">
    <source>
        <dbReference type="EMBL" id="KAI8039413.1"/>
    </source>
</evidence>
<dbReference type="PANTHER" id="PTHR11199">
    <property type="entry name" value="STROMAL ANTIGEN"/>
    <property type="match status" value="1"/>
</dbReference>
<feature type="domain" description="SCD" evidence="3">
    <location>
        <begin position="208"/>
        <end position="293"/>
    </location>
</feature>
<dbReference type="Pfam" id="PF08514">
    <property type="entry name" value="STAG"/>
    <property type="match status" value="1"/>
</dbReference>
<gene>
    <name evidence="4" type="ORF">M5D96_008137</name>
</gene>
<dbReference type="InterPro" id="IPR020839">
    <property type="entry name" value="SCD"/>
</dbReference>
<evidence type="ECO:0000313" key="5">
    <source>
        <dbReference type="Proteomes" id="UP001059596"/>
    </source>
</evidence>
<dbReference type="Pfam" id="PF24571">
    <property type="entry name" value="HEAT_SCC3-SA"/>
    <property type="match status" value="1"/>
</dbReference>
<dbReference type="PANTHER" id="PTHR11199:SF0">
    <property type="entry name" value="LD34181P-RELATED"/>
    <property type="match status" value="1"/>
</dbReference>
<dbReference type="EMBL" id="JAMKOV010000006">
    <property type="protein sequence ID" value="KAI8039413.1"/>
    <property type="molecule type" value="Genomic_DNA"/>
</dbReference>
<evidence type="ECO:0000256" key="1">
    <source>
        <dbReference type="ARBA" id="ARBA00005486"/>
    </source>
</evidence>
<reference evidence="4" key="1">
    <citation type="journal article" date="2023" name="Genome Biol. Evol.">
        <title>Long-read-based Genome Assembly of Drosophila gunungcola Reveals Fewer Chemosensory Genes in Flower-breeding Species.</title>
        <authorList>
            <person name="Negi A."/>
            <person name="Liao B.Y."/>
            <person name="Yeh S.D."/>
        </authorList>
    </citation>
    <scope>NUCLEOTIDE SEQUENCE</scope>
    <source>
        <strain evidence="4">Sukarami</strain>
    </source>
</reference>
<evidence type="ECO:0000259" key="3">
    <source>
        <dbReference type="PROSITE" id="PS51425"/>
    </source>
</evidence>
<dbReference type="InterPro" id="IPR039662">
    <property type="entry name" value="Cohesin_Scc3/SA"/>
</dbReference>
<dbReference type="GO" id="GO:0005634">
    <property type="term" value="C:nucleus"/>
    <property type="evidence" value="ECO:0007669"/>
    <property type="project" value="TreeGrafter"/>
</dbReference>
<protein>
    <recommendedName>
        <fullName evidence="3">SCD domain-containing protein</fullName>
    </recommendedName>
</protein>
<dbReference type="InterPro" id="IPR016024">
    <property type="entry name" value="ARM-type_fold"/>
</dbReference>